<feature type="region of interest" description="Disordered" evidence="1">
    <location>
        <begin position="171"/>
        <end position="273"/>
    </location>
</feature>
<feature type="domain" description="Ubiquitin-like" evidence="2">
    <location>
        <begin position="24"/>
        <end position="80"/>
    </location>
</feature>
<feature type="compositionally biased region" description="Pro residues" evidence="1">
    <location>
        <begin position="256"/>
        <end position="266"/>
    </location>
</feature>
<feature type="region of interest" description="Disordered" evidence="1">
    <location>
        <begin position="88"/>
        <end position="136"/>
    </location>
</feature>
<feature type="compositionally biased region" description="Low complexity" evidence="1">
    <location>
        <begin position="95"/>
        <end position="105"/>
    </location>
</feature>
<dbReference type="SUPFAM" id="SSF63491">
    <property type="entry name" value="BAG domain"/>
    <property type="match status" value="1"/>
</dbReference>
<dbReference type="PROSITE" id="PS50053">
    <property type="entry name" value="UBIQUITIN_2"/>
    <property type="match status" value="1"/>
</dbReference>
<proteinExistence type="predicted"/>
<dbReference type="Pfam" id="PF02179">
    <property type="entry name" value="BAG"/>
    <property type="match status" value="1"/>
</dbReference>
<dbReference type="Gene3D" id="1.20.58.120">
    <property type="entry name" value="BAG domain"/>
    <property type="match status" value="1"/>
</dbReference>
<evidence type="ECO:0000313" key="4">
    <source>
        <dbReference type="Proteomes" id="UP001151582"/>
    </source>
</evidence>
<dbReference type="Pfam" id="PF00240">
    <property type="entry name" value="ubiquitin"/>
    <property type="match status" value="1"/>
</dbReference>
<dbReference type="SUPFAM" id="SSF54236">
    <property type="entry name" value="Ubiquitin-like"/>
    <property type="match status" value="1"/>
</dbReference>
<dbReference type="SMART" id="SM00213">
    <property type="entry name" value="UBQ"/>
    <property type="match status" value="1"/>
</dbReference>
<sequence>MAISVVWKQNKYQFYLTERDLAAKTLGEFKRLCSEVTRVPVNGLRLIYCGAILKDSDAPMAAYGITPSSKLLLLGTAQQGKVFNVPVEYGDDQSTHTPPTETTRPGPRHPTPPSDQSDSDQITPMAMPVPRHDYDDEPYYGPMPVPVDVMPHGSEPAPVSMPVPEIPMKSETHHYGASPQRYPGPAFASPLHPNHVPTNPFRMPPMFSEPVSNASAYSSSNPFSQPSPDQRPQVPAQQPPLPQLPPQHLQSRPAHQQPPPQPPRPAPAESTCPELSAPAVTAVINASSNQPRPSLATLTPESIAHLVASDNPEEQPLLNKLRDHYDTAVKDFAKPVETFDREADDFMTQFVLNFHASSAQPDQRLLDLRTKEYKRLSDAYRKIDALITKQLIQLDNLDMPSGYANARALRKVVIKYLDGLASHCERVTKRLKEVMEPSAS</sequence>
<dbReference type="OrthoDB" id="417450at2759"/>
<dbReference type="InterPro" id="IPR003103">
    <property type="entry name" value="BAG_domain"/>
</dbReference>
<evidence type="ECO:0000259" key="2">
    <source>
        <dbReference type="PROSITE" id="PS50053"/>
    </source>
</evidence>
<dbReference type="InterPro" id="IPR000626">
    <property type="entry name" value="Ubiquitin-like_dom"/>
</dbReference>
<organism evidence="3 4">
    <name type="scientific">Dimargaris verticillata</name>
    <dbReference type="NCBI Taxonomy" id="2761393"/>
    <lineage>
        <taxon>Eukaryota</taxon>
        <taxon>Fungi</taxon>
        <taxon>Fungi incertae sedis</taxon>
        <taxon>Zoopagomycota</taxon>
        <taxon>Kickxellomycotina</taxon>
        <taxon>Dimargaritomycetes</taxon>
        <taxon>Dimargaritales</taxon>
        <taxon>Dimargaritaceae</taxon>
        <taxon>Dimargaris</taxon>
    </lineage>
</organism>
<dbReference type="Gene3D" id="3.10.20.90">
    <property type="entry name" value="Phosphatidylinositol 3-kinase Catalytic Subunit, Chain A, domain 1"/>
    <property type="match status" value="1"/>
</dbReference>
<name>A0A9W8B691_9FUNG</name>
<dbReference type="EMBL" id="JANBQB010000316">
    <property type="protein sequence ID" value="KAJ1977851.1"/>
    <property type="molecule type" value="Genomic_DNA"/>
</dbReference>
<protein>
    <recommendedName>
        <fullName evidence="2">Ubiquitin-like domain-containing protein</fullName>
    </recommendedName>
</protein>
<dbReference type="AlphaFoldDB" id="A0A9W8B691"/>
<comment type="caution">
    <text evidence="3">The sequence shown here is derived from an EMBL/GenBank/DDBJ whole genome shotgun (WGS) entry which is preliminary data.</text>
</comment>
<dbReference type="InterPro" id="IPR029071">
    <property type="entry name" value="Ubiquitin-like_domsf"/>
</dbReference>
<accession>A0A9W8B691</accession>
<evidence type="ECO:0000256" key="1">
    <source>
        <dbReference type="SAM" id="MobiDB-lite"/>
    </source>
</evidence>
<keyword evidence="4" id="KW-1185">Reference proteome</keyword>
<feature type="compositionally biased region" description="Polar residues" evidence="1">
    <location>
        <begin position="210"/>
        <end position="227"/>
    </location>
</feature>
<feature type="compositionally biased region" description="Low complexity" evidence="1">
    <location>
        <begin position="246"/>
        <end position="255"/>
    </location>
</feature>
<dbReference type="InterPro" id="IPR036533">
    <property type="entry name" value="BAG_dom_sf"/>
</dbReference>
<dbReference type="Proteomes" id="UP001151582">
    <property type="component" value="Unassembled WGS sequence"/>
</dbReference>
<evidence type="ECO:0000313" key="3">
    <source>
        <dbReference type="EMBL" id="KAJ1977851.1"/>
    </source>
</evidence>
<reference evidence="3" key="1">
    <citation type="submission" date="2022-07" db="EMBL/GenBank/DDBJ databases">
        <title>Phylogenomic reconstructions and comparative analyses of Kickxellomycotina fungi.</title>
        <authorList>
            <person name="Reynolds N.K."/>
            <person name="Stajich J.E."/>
            <person name="Barry K."/>
            <person name="Grigoriev I.V."/>
            <person name="Crous P."/>
            <person name="Smith M.E."/>
        </authorList>
    </citation>
    <scope>NUCLEOTIDE SEQUENCE</scope>
    <source>
        <strain evidence="3">RSA 567</strain>
    </source>
</reference>
<dbReference type="GO" id="GO:0051087">
    <property type="term" value="F:protein-folding chaperone binding"/>
    <property type="evidence" value="ECO:0007669"/>
    <property type="project" value="InterPro"/>
</dbReference>
<gene>
    <name evidence="3" type="ORF">H4R34_003425</name>
</gene>